<gene>
    <name evidence="2" type="ORF">SCRG_02032</name>
</gene>
<dbReference type="AlphaFoldDB" id="B3LM29"/>
<protein>
    <submittedName>
        <fullName evidence="2">Uncharacterized protein</fullName>
    </submittedName>
</protein>
<dbReference type="HOGENOM" id="CLU_2279642_0_0_1"/>
<accession>B3LM29</accession>
<keyword evidence="1" id="KW-1133">Transmembrane helix</keyword>
<keyword evidence="1" id="KW-0472">Membrane</keyword>
<evidence type="ECO:0000256" key="1">
    <source>
        <dbReference type="SAM" id="Phobius"/>
    </source>
</evidence>
<proteinExistence type="predicted"/>
<feature type="transmembrane region" description="Helical" evidence="1">
    <location>
        <begin position="14"/>
        <end position="32"/>
    </location>
</feature>
<name>B3LM29_YEAS1</name>
<reference evidence="2" key="1">
    <citation type="submission" date="2005-03" db="EMBL/GenBank/DDBJ databases">
        <authorList>
            <person name="Giovannoni S.J."/>
            <person name="Cho J.-C."/>
            <person name="Ferriera S."/>
            <person name="Johnson J."/>
            <person name="Kravitz S."/>
            <person name="Halpern A."/>
            <person name="Remington K."/>
            <person name="Beeson K."/>
            <person name="Tran B."/>
            <person name="Rogers Y.-H."/>
            <person name="Friedman R."/>
            <person name="Venter J.C."/>
        </authorList>
    </citation>
    <scope>NUCLEOTIDE SEQUENCE</scope>
    <source>
        <strain evidence="2">RM11-1a</strain>
    </source>
</reference>
<keyword evidence="3" id="KW-1185">Reference proteome</keyword>
<organism evidence="2 3">
    <name type="scientific">Saccharomyces cerevisiae (strain RM11-1a)</name>
    <name type="common">Baker's yeast</name>
    <dbReference type="NCBI Taxonomy" id="285006"/>
    <lineage>
        <taxon>Eukaryota</taxon>
        <taxon>Fungi</taxon>
        <taxon>Dikarya</taxon>
        <taxon>Ascomycota</taxon>
        <taxon>Saccharomycotina</taxon>
        <taxon>Saccharomycetes</taxon>
        <taxon>Saccharomycetales</taxon>
        <taxon>Saccharomycetaceae</taxon>
        <taxon>Saccharomyces</taxon>
    </lineage>
</organism>
<dbReference type="EMBL" id="CH408047">
    <property type="protein sequence ID" value="EDV11632.1"/>
    <property type="molecule type" value="Genomic_DNA"/>
</dbReference>
<keyword evidence="1" id="KW-0812">Transmembrane</keyword>
<dbReference type="Proteomes" id="UP000008335">
    <property type="component" value="Unassembled WGS sequence"/>
</dbReference>
<reference evidence="2" key="2">
    <citation type="submission" date="2005-07" db="EMBL/GenBank/DDBJ databases">
        <title>Annotation of the Saccharomyces cerevisiae RM11-1a Genome.</title>
        <authorList>
            <consortium name="The Broad Institute Genome Sequencing Platform"/>
            <person name="Birren B."/>
            <person name="Lander E."/>
            <person name="Galagan J."/>
            <person name="Nusbaum C."/>
            <person name="Devon K."/>
            <person name="Cuomo C."/>
            <person name="Jaffe D."/>
            <person name="Butler J."/>
            <person name="Alvarez P."/>
            <person name="Gnerre S."/>
            <person name="Grabherr M."/>
            <person name="Kleber M."/>
            <person name="Mauceli E."/>
            <person name="Brockman W."/>
            <person name="MacCallum I.A."/>
            <person name="Rounsley S."/>
            <person name="Young S."/>
            <person name="LaButti K."/>
            <person name="Pushparaj V."/>
            <person name="DeCaprio D."/>
            <person name="Crawford M."/>
            <person name="Koehrsen M."/>
            <person name="Engels R."/>
            <person name="Montgomery P."/>
            <person name="Pearson M."/>
            <person name="Howarth C."/>
            <person name="Larson L."/>
            <person name="Luoma S."/>
            <person name="White J."/>
            <person name="O'Leary S."/>
            <person name="Kodira C."/>
            <person name="Zeng Q."/>
            <person name="Yandava C."/>
            <person name="Alvarado L."/>
            <person name="Pratt S."/>
            <person name="Kruglyak L."/>
        </authorList>
    </citation>
    <scope>NUCLEOTIDE SEQUENCE</scope>
    <source>
        <strain evidence="2">RM11-1a</strain>
    </source>
</reference>
<evidence type="ECO:0000313" key="3">
    <source>
        <dbReference type="Proteomes" id="UP000008335"/>
    </source>
</evidence>
<evidence type="ECO:0000313" key="2">
    <source>
        <dbReference type="EMBL" id="EDV11632.1"/>
    </source>
</evidence>
<dbReference type="SMR" id="B3LM29"/>
<feature type="transmembrane region" description="Helical" evidence="1">
    <location>
        <begin position="44"/>
        <end position="63"/>
    </location>
</feature>
<sequence>MSRTDTSEKRKEDFIYVSLNIYLCVRLYIMHLISSNTPKSHCSVRFLCFFLSALAITSNRNFFRPEKMPTRIFCNDTLMVSPKTEKFLERFTNQKLAKLEVR</sequence>